<evidence type="ECO:0000256" key="5">
    <source>
        <dbReference type="ARBA" id="ARBA00023136"/>
    </source>
</evidence>
<evidence type="ECO:0000256" key="6">
    <source>
        <dbReference type="SAM" id="Phobius"/>
    </source>
</evidence>
<feature type="transmembrane region" description="Helical" evidence="6">
    <location>
        <begin position="31"/>
        <end position="53"/>
    </location>
</feature>
<evidence type="ECO:0000256" key="4">
    <source>
        <dbReference type="ARBA" id="ARBA00022989"/>
    </source>
</evidence>
<dbReference type="PANTHER" id="PTHR21659">
    <property type="entry name" value="HYDROPHOBIC PROTEIN RCI2 LOW TEMPERATURE AND SALT RESPONSIVE PROTEIN LTI6 -RELATED"/>
    <property type="match status" value="1"/>
</dbReference>
<gene>
    <name evidence="8" type="ORF">SCLCIDRAFT_1220009</name>
</gene>
<evidence type="ECO:0000256" key="3">
    <source>
        <dbReference type="ARBA" id="ARBA00022692"/>
    </source>
</evidence>
<dbReference type="GO" id="GO:0016020">
    <property type="term" value="C:membrane"/>
    <property type="evidence" value="ECO:0007669"/>
    <property type="project" value="UniProtKB-SubCell"/>
</dbReference>
<dbReference type="InParanoid" id="A0A0C3DL01"/>
<evidence type="ECO:0000313" key="9">
    <source>
        <dbReference type="Proteomes" id="UP000053989"/>
    </source>
</evidence>
<dbReference type="Proteomes" id="UP000053989">
    <property type="component" value="Unassembled WGS sequence"/>
</dbReference>
<dbReference type="InterPro" id="IPR000612">
    <property type="entry name" value="PMP3"/>
</dbReference>
<dbReference type="OrthoDB" id="2802411at2759"/>
<proteinExistence type="inferred from homology"/>
<sequence>MGGSSIILVFVAIIFPPAAVAFLSGCGCDLIVNILLTLLGYIPGLIHAFWLIYTRAKAEERYGPGGYRYIGSGKYQSVGGAAAPQANPPATYGATAPA</sequence>
<reference evidence="8 9" key="1">
    <citation type="submission" date="2014-04" db="EMBL/GenBank/DDBJ databases">
        <authorList>
            <consortium name="DOE Joint Genome Institute"/>
            <person name="Kuo A."/>
            <person name="Kohler A."/>
            <person name="Nagy L.G."/>
            <person name="Floudas D."/>
            <person name="Copeland A."/>
            <person name="Barry K.W."/>
            <person name="Cichocki N."/>
            <person name="Veneault-Fourrey C."/>
            <person name="LaButti K."/>
            <person name="Lindquist E.A."/>
            <person name="Lipzen A."/>
            <person name="Lundell T."/>
            <person name="Morin E."/>
            <person name="Murat C."/>
            <person name="Sun H."/>
            <person name="Tunlid A."/>
            <person name="Henrissat B."/>
            <person name="Grigoriev I.V."/>
            <person name="Hibbett D.S."/>
            <person name="Martin F."/>
            <person name="Nordberg H.P."/>
            <person name="Cantor M.N."/>
            <person name="Hua S.X."/>
        </authorList>
    </citation>
    <scope>NUCLEOTIDE SEQUENCE [LARGE SCALE GENOMIC DNA]</scope>
    <source>
        <strain evidence="8 9">Foug A</strain>
    </source>
</reference>
<keyword evidence="7" id="KW-0732">Signal</keyword>
<feature type="signal peptide" evidence="7">
    <location>
        <begin position="1"/>
        <end position="21"/>
    </location>
</feature>
<feature type="chain" id="PRO_5002163331" description="Stress response RCI peptide" evidence="7">
    <location>
        <begin position="22"/>
        <end position="98"/>
    </location>
</feature>
<keyword evidence="5 6" id="KW-0472">Membrane</keyword>
<keyword evidence="3 6" id="KW-0812">Transmembrane</keyword>
<dbReference type="PROSITE" id="PS01309">
    <property type="entry name" value="UPF0057"/>
    <property type="match status" value="1"/>
</dbReference>
<evidence type="ECO:0000313" key="8">
    <source>
        <dbReference type="EMBL" id="KIM56751.1"/>
    </source>
</evidence>
<accession>A0A0C3DL01</accession>
<comment type="similarity">
    <text evidence="2">Belongs to the UPF0057 (PMP3) family.</text>
</comment>
<dbReference type="Pfam" id="PF01679">
    <property type="entry name" value="Pmp3"/>
    <property type="match status" value="1"/>
</dbReference>
<protein>
    <recommendedName>
        <fullName evidence="10">Stress response RCI peptide</fullName>
    </recommendedName>
</protein>
<keyword evidence="4 6" id="KW-1133">Transmembrane helix</keyword>
<dbReference type="EMBL" id="KN822110">
    <property type="protein sequence ID" value="KIM56751.1"/>
    <property type="molecule type" value="Genomic_DNA"/>
</dbReference>
<reference evidence="9" key="2">
    <citation type="submission" date="2015-01" db="EMBL/GenBank/DDBJ databases">
        <title>Evolutionary Origins and Diversification of the Mycorrhizal Mutualists.</title>
        <authorList>
            <consortium name="DOE Joint Genome Institute"/>
            <consortium name="Mycorrhizal Genomics Consortium"/>
            <person name="Kohler A."/>
            <person name="Kuo A."/>
            <person name="Nagy L.G."/>
            <person name="Floudas D."/>
            <person name="Copeland A."/>
            <person name="Barry K.W."/>
            <person name="Cichocki N."/>
            <person name="Veneault-Fourrey C."/>
            <person name="LaButti K."/>
            <person name="Lindquist E.A."/>
            <person name="Lipzen A."/>
            <person name="Lundell T."/>
            <person name="Morin E."/>
            <person name="Murat C."/>
            <person name="Riley R."/>
            <person name="Ohm R."/>
            <person name="Sun H."/>
            <person name="Tunlid A."/>
            <person name="Henrissat B."/>
            <person name="Grigoriev I.V."/>
            <person name="Hibbett D.S."/>
            <person name="Martin F."/>
        </authorList>
    </citation>
    <scope>NUCLEOTIDE SEQUENCE [LARGE SCALE GENOMIC DNA]</scope>
    <source>
        <strain evidence="9">Foug A</strain>
    </source>
</reference>
<dbReference type="PANTHER" id="PTHR21659:SF40">
    <property type="entry name" value="PHOSPHATIDYLSERINE DECARBOXYLASE"/>
    <property type="match status" value="1"/>
</dbReference>
<evidence type="ECO:0000256" key="1">
    <source>
        <dbReference type="ARBA" id="ARBA00004370"/>
    </source>
</evidence>
<dbReference type="HOGENOM" id="CLU_107649_0_3_1"/>
<organism evidence="8 9">
    <name type="scientific">Scleroderma citrinum Foug A</name>
    <dbReference type="NCBI Taxonomy" id="1036808"/>
    <lineage>
        <taxon>Eukaryota</taxon>
        <taxon>Fungi</taxon>
        <taxon>Dikarya</taxon>
        <taxon>Basidiomycota</taxon>
        <taxon>Agaricomycotina</taxon>
        <taxon>Agaricomycetes</taxon>
        <taxon>Agaricomycetidae</taxon>
        <taxon>Boletales</taxon>
        <taxon>Sclerodermatineae</taxon>
        <taxon>Sclerodermataceae</taxon>
        <taxon>Scleroderma</taxon>
    </lineage>
</organism>
<evidence type="ECO:0000256" key="7">
    <source>
        <dbReference type="SAM" id="SignalP"/>
    </source>
</evidence>
<evidence type="ECO:0000256" key="2">
    <source>
        <dbReference type="ARBA" id="ARBA00009530"/>
    </source>
</evidence>
<name>A0A0C3DL01_9AGAM</name>
<evidence type="ECO:0008006" key="10">
    <source>
        <dbReference type="Google" id="ProtNLM"/>
    </source>
</evidence>
<dbReference type="FunCoup" id="A0A0C3DL01">
    <property type="interactions" value="126"/>
</dbReference>
<dbReference type="AlphaFoldDB" id="A0A0C3DL01"/>
<comment type="subcellular location">
    <subcellularLocation>
        <location evidence="1">Membrane</location>
    </subcellularLocation>
</comment>
<keyword evidence="9" id="KW-1185">Reference proteome</keyword>